<dbReference type="EMBL" id="CP135996">
    <property type="protein sequence ID" value="WOC31697.1"/>
    <property type="molecule type" value="Genomic_DNA"/>
</dbReference>
<proteinExistence type="predicted"/>
<dbReference type="Proteomes" id="UP001300604">
    <property type="component" value="Chromosome"/>
</dbReference>
<reference evidence="1" key="2">
    <citation type="submission" date="2024-06" db="EMBL/GenBank/DDBJ databases">
        <title>Caproicibacterium argilliputei sp. nov, a novel caproic acid producing anaerobic bacterium isolated from pit mud.</title>
        <authorList>
            <person name="Xia S."/>
        </authorList>
    </citation>
    <scope>NUCLEOTIDE SEQUENCE</scope>
    <source>
        <strain evidence="1">ZCY20-5</strain>
    </source>
</reference>
<accession>A0AA97H1V6</accession>
<sequence length="233" mass="26501">MHTQNLTISQIPAVLWGEPSQRVYLFVHGKQGSKADAADFAAEATARGFQVLSFDLPQHGDRKNLPTPCDIPNSTQDLHSIWEYARKHWQAISLYACSIGAYFSLLAYQDCPIQHCLFHSPILNMEQLIQNMMQWSGVTEAQLQTQKQIPTAFGETLDWAYLCYVRAHPVECWDVPTAILYGSTDSMTERSVLDAFVKAHHCRLTVMENGEHWFHTKEQLAFASSWMHTELAT</sequence>
<dbReference type="Gene3D" id="3.40.50.1820">
    <property type="entry name" value="alpha/beta hydrolase"/>
    <property type="match status" value="1"/>
</dbReference>
<evidence type="ECO:0000313" key="1">
    <source>
        <dbReference type="EMBL" id="WOC31697.1"/>
    </source>
</evidence>
<name>A0AA97H1V6_9FIRM</name>
<dbReference type="SUPFAM" id="SSF53474">
    <property type="entry name" value="alpha/beta-Hydrolases"/>
    <property type="match status" value="1"/>
</dbReference>
<keyword evidence="2" id="KW-1185">Reference proteome</keyword>
<dbReference type="AlphaFoldDB" id="A0AA97H1V6"/>
<organism evidence="1 2">
    <name type="scientific">Caproicibacterium argilliputei</name>
    <dbReference type="NCBI Taxonomy" id="3030016"/>
    <lineage>
        <taxon>Bacteria</taxon>
        <taxon>Bacillati</taxon>
        <taxon>Bacillota</taxon>
        <taxon>Clostridia</taxon>
        <taxon>Eubacteriales</taxon>
        <taxon>Oscillospiraceae</taxon>
        <taxon>Caproicibacterium</taxon>
    </lineage>
</organism>
<reference evidence="1" key="1">
    <citation type="submission" date="2023-09" db="EMBL/GenBank/DDBJ databases">
        <authorList>
            <person name="Zeng C."/>
        </authorList>
    </citation>
    <scope>NUCLEOTIDE SEQUENCE</scope>
    <source>
        <strain evidence="1">ZCY20-5</strain>
    </source>
</reference>
<dbReference type="InterPro" id="IPR029058">
    <property type="entry name" value="AB_hydrolase_fold"/>
</dbReference>
<dbReference type="RefSeq" id="WP_275845125.1">
    <property type="nucleotide sequence ID" value="NZ_CP135996.1"/>
</dbReference>
<dbReference type="GO" id="GO:0016787">
    <property type="term" value="F:hydrolase activity"/>
    <property type="evidence" value="ECO:0007669"/>
    <property type="project" value="UniProtKB-KW"/>
</dbReference>
<gene>
    <name evidence="1" type="ORF">PXC00_10860</name>
</gene>
<dbReference type="KEGG" id="carl:PXC00_10860"/>
<evidence type="ECO:0000313" key="2">
    <source>
        <dbReference type="Proteomes" id="UP001300604"/>
    </source>
</evidence>
<protein>
    <submittedName>
        <fullName evidence="1">Alpha/beta hydrolase</fullName>
    </submittedName>
</protein>
<keyword evidence="1" id="KW-0378">Hydrolase</keyword>